<gene>
    <name evidence="1" type="ORF">OCBIM_22031518mg</name>
</gene>
<dbReference type="AlphaFoldDB" id="A0A0L8GLW2"/>
<proteinExistence type="predicted"/>
<evidence type="ECO:0000313" key="1">
    <source>
        <dbReference type="EMBL" id="KOF77938.1"/>
    </source>
</evidence>
<name>A0A0L8GLW2_OCTBM</name>
<organism evidence="1">
    <name type="scientific">Octopus bimaculoides</name>
    <name type="common">California two-spotted octopus</name>
    <dbReference type="NCBI Taxonomy" id="37653"/>
    <lineage>
        <taxon>Eukaryota</taxon>
        <taxon>Metazoa</taxon>
        <taxon>Spiralia</taxon>
        <taxon>Lophotrochozoa</taxon>
        <taxon>Mollusca</taxon>
        <taxon>Cephalopoda</taxon>
        <taxon>Coleoidea</taxon>
        <taxon>Octopodiformes</taxon>
        <taxon>Octopoda</taxon>
        <taxon>Incirrata</taxon>
        <taxon>Octopodidae</taxon>
        <taxon>Octopus</taxon>
    </lineage>
</organism>
<feature type="non-terminal residue" evidence="1">
    <location>
        <position position="1"/>
    </location>
</feature>
<accession>A0A0L8GLW2</accession>
<sequence>FSTELHCNRNTFISTDFLLHRSLRHVHTHTHTHAHTDAHTHAHTLHTFTAIRLHAPLMHIQICLNVMKSTLHISAHFHLTHTRTNTHTHTHTNTHTHTHTNAHTHAHTHRDALTHTQSSSISSAFYHPF</sequence>
<protein>
    <submittedName>
        <fullName evidence="1">Uncharacterized protein</fullName>
    </submittedName>
</protein>
<reference evidence="1" key="1">
    <citation type="submission" date="2015-07" db="EMBL/GenBank/DDBJ databases">
        <title>MeaNS - Measles Nucleotide Surveillance Program.</title>
        <authorList>
            <person name="Tran T."/>
            <person name="Druce J."/>
        </authorList>
    </citation>
    <scope>NUCLEOTIDE SEQUENCE</scope>
    <source>
        <strain evidence="1">UCB-OBI-ISO-001</strain>
        <tissue evidence="1">Gonad</tissue>
    </source>
</reference>
<dbReference type="EMBL" id="KQ421263">
    <property type="protein sequence ID" value="KOF77938.1"/>
    <property type="molecule type" value="Genomic_DNA"/>
</dbReference>